<dbReference type="KEGG" id="crb:17883838"/>
<organism evidence="2 3">
    <name type="scientific">Capsella rubella</name>
    <dbReference type="NCBI Taxonomy" id="81985"/>
    <lineage>
        <taxon>Eukaryota</taxon>
        <taxon>Viridiplantae</taxon>
        <taxon>Streptophyta</taxon>
        <taxon>Embryophyta</taxon>
        <taxon>Tracheophyta</taxon>
        <taxon>Spermatophyta</taxon>
        <taxon>Magnoliopsida</taxon>
        <taxon>eudicotyledons</taxon>
        <taxon>Gunneridae</taxon>
        <taxon>Pentapetalae</taxon>
        <taxon>rosids</taxon>
        <taxon>malvids</taxon>
        <taxon>Brassicales</taxon>
        <taxon>Brassicaceae</taxon>
        <taxon>Camelineae</taxon>
        <taxon>Capsella</taxon>
    </lineage>
</organism>
<accession>R0FIY8</accession>
<evidence type="ECO:0000313" key="2">
    <source>
        <dbReference type="EMBL" id="EOA21996.1"/>
    </source>
</evidence>
<dbReference type="Proteomes" id="UP000029121">
    <property type="component" value="Unassembled WGS sequence"/>
</dbReference>
<dbReference type="EMBL" id="KB870810">
    <property type="protein sequence ID" value="EOA21996.1"/>
    <property type="molecule type" value="Genomic_DNA"/>
</dbReference>
<reference evidence="3" key="1">
    <citation type="journal article" date="2013" name="Nat. Genet.">
        <title>The Capsella rubella genome and the genomic consequences of rapid mating system evolution.</title>
        <authorList>
            <person name="Slotte T."/>
            <person name="Hazzouri K.M."/>
            <person name="Agren J.A."/>
            <person name="Koenig D."/>
            <person name="Maumus F."/>
            <person name="Guo Y.L."/>
            <person name="Steige K."/>
            <person name="Platts A.E."/>
            <person name="Escobar J.S."/>
            <person name="Newman L.K."/>
            <person name="Wang W."/>
            <person name="Mandakova T."/>
            <person name="Vello E."/>
            <person name="Smith L.M."/>
            <person name="Henz S.R."/>
            <person name="Steffen J."/>
            <person name="Takuno S."/>
            <person name="Brandvain Y."/>
            <person name="Coop G."/>
            <person name="Andolfatto P."/>
            <person name="Hu T.T."/>
            <person name="Blanchette M."/>
            <person name="Clark R.M."/>
            <person name="Quesneville H."/>
            <person name="Nordborg M."/>
            <person name="Gaut B.S."/>
            <person name="Lysak M.A."/>
            <person name="Jenkins J."/>
            <person name="Grimwood J."/>
            <person name="Chapman J."/>
            <person name="Prochnik S."/>
            <person name="Shu S."/>
            <person name="Rokhsar D."/>
            <person name="Schmutz J."/>
            <person name="Weigel D."/>
            <person name="Wright S.I."/>
        </authorList>
    </citation>
    <scope>NUCLEOTIDE SEQUENCE [LARGE SCALE GENOMIC DNA]</scope>
    <source>
        <strain evidence="3">cv. Monte Gargano</strain>
    </source>
</reference>
<evidence type="ECO:0000256" key="1">
    <source>
        <dbReference type="SAM" id="MobiDB-lite"/>
    </source>
</evidence>
<proteinExistence type="predicted"/>
<evidence type="ECO:0008006" key="4">
    <source>
        <dbReference type="Google" id="ProtNLM"/>
    </source>
</evidence>
<protein>
    <recommendedName>
        <fullName evidence="4">AT-hook motif nuclear-localized protein</fullName>
    </recommendedName>
</protein>
<sequence length="186" mass="19776">MSEDSSVSVDQTQPRNGGQGRGMNPFVQPPIARRTLIIQNQTDVVTILSALSRTSRQGFYIMSGSGYVSQATVVSLPSRLILTGIGRQILYMSGWFQPMISITDSLVLASRRNGILHVSLSGLGQSLGIAQHLIADGPVEVNVVFLSGPGSEYPPDAPAPGPIARIRLQVNYVDGAHAAPQAPVEE</sequence>
<dbReference type="OrthoDB" id="1113071at2759"/>
<feature type="region of interest" description="Disordered" evidence="1">
    <location>
        <begin position="1"/>
        <end position="25"/>
    </location>
</feature>
<dbReference type="AlphaFoldDB" id="R0FIY8"/>
<feature type="compositionally biased region" description="Polar residues" evidence="1">
    <location>
        <begin position="1"/>
        <end position="16"/>
    </location>
</feature>
<evidence type="ECO:0000313" key="3">
    <source>
        <dbReference type="Proteomes" id="UP000029121"/>
    </source>
</evidence>
<name>R0FIY8_9BRAS</name>
<gene>
    <name evidence="2" type="ORF">CARUB_v10002507mg</name>
</gene>
<keyword evidence="3" id="KW-1185">Reference proteome</keyword>